<dbReference type="Proteomes" id="UP000679789">
    <property type="component" value="Unassembled WGS sequence"/>
</dbReference>
<name>A0A8T5BXX9_HALVO</name>
<dbReference type="RefSeq" id="WP_013035236.1">
    <property type="nucleotide sequence ID" value="NZ_JAERQU010000003.1"/>
</dbReference>
<dbReference type="Proteomes" id="UP000678484">
    <property type="component" value="Unassembled WGS sequence"/>
</dbReference>
<evidence type="ECO:0000313" key="5">
    <source>
        <dbReference type="Proteomes" id="UP000679371"/>
    </source>
</evidence>
<reference evidence="1" key="1">
    <citation type="journal article" date="2021" name="Nat. Microbiol.">
        <title>Cell division in the archaeon Haloferax volcanii relies on two FtsZ proteins with distinct functions in division ring assembly and constriction.</title>
        <authorList>
            <person name="Liao Y."/>
            <person name="Ithurbide S."/>
            <person name="Evenhuis C."/>
            <person name="Loewe J."/>
            <person name="Duggin I.G."/>
        </authorList>
    </citation>
    <scope>NUCLEOTIDE SEQUENCE</scope>
    <source>
        <strain evidence="1">H98</strain>
        <strain evidence="4">ID112 - delta_ftsZ1_delta_ftsZ2</strain>
        <strain evidence="2">ID76 - delta_ftsZ1</strain>
        <strain evidence="3">ID77 - delta_ftsZ2</strain>
    </source>
</reference>
<dbReference type="Proteomes" id="UP000679371">
    <property type="component" value="Unassembled WGS sequence"/>
</dbReference>
<dbReference type="EMBL" id="JAERQW010000003">
    <property type="protein sequence ID" value="MBS8127274.1"/>
    <property type="molecule type" value="Genomic_DNA"/>
</dbReference>
<proteinExistence type="predicted"/>
<accession>A0A8T5BXX9</accession>
<dbReference type="AlphaFoldDB" id="A0A8T5BXX9"/>
<dbReference type="EMBL" id="JAERQX010000003">
    <property type="protein sequence ID" value="MBS8131140.1"/>
    <property type="molecule type" value="Genomic_DNA"/>
</dbReference>
<evidence type="ECO:0000313" key="2">
    <source>
        <dbReference type="EMBL" id="MBS8123406.1"/>
    </source>
</evidence>
<dbReference type="Proteomes" id="UP000676028">
    <property type="component" value="Unassembled WGS sequence"/>
</dbReference>
<organism evidence="1 5">
    <name type="scientific">Haloferax volcanii</name>
    <name type="common">Halobacterium volcanii</name>
    <dbReference type="NCBI Taxonomy" id="2246"/>
    <lineage>
        <taxon>Archaea</taxon>
        <taxon>Methanobacteriati</taxon>
        <taxon>Methanobacteriota</taxon>
        <taxon>Stenosarchaea group</taxon>
        <taxon>Halobacteria</taxon>
        <taxon>Halobacteriales</taxon>
        <taxon>Haloferacaceae</taxon>
        <taxon>Haloferax</taxon>
    </lineage>
</organism>
<evidence type="ECO:0000313" key="1">
    <source>
        <dbReference type="EMBL" id="MBS8118393.1"/>
    </source>
</evidence>
<sequence length="209" mass="24311">MQDSLENIERELTNPRTHEDIELRLIEIPREIFACKHELGKDKISIFTKIVTGHISDSNEVSDPEQLSNKIRENEPYLVEVKIGDRDELYVADRSFMIDDPFRDASGILAELSDIEDEFGATVNEFNDSLIPDLKSQLELVIQRHSEQIIHNDEFSIQTSQDKSTEEIGTAVFERIFHYNRIDEDLEDLRKVREEIDNLRTTILQTSYS</sequence>
<dbReference type="GeneID" id="41060920"/>
<protein>
    <submittedName>
        <fullName evidence="1">Uncharacterized protein</fullName>
    </submittedName>
</protein>
<evidence type="ECO:0000313" key="3">
    <source>
        <dbReference type="EMBL" id="MBS8127274.1"/>
    </source>
</evidence>
<dbReference type="EMBL" id="JAERQU010000003">
    <property type="protein sequence ID" value="MBS8118393.1"/>
    <property type="molecule type" value="Genomic_DNA"/>
</dbReference>
<comment type="caution">
    <text evidence="1">The sequence shown here is derived from an EMBL/GenBank/DDBJ whole genome shotgun (WGS) entry which is preliminary data.</text>
</comment>
<dbReference type="EMBL" id="JAERQV010000003">
    <property type="protein sequence ID" value="MBS8123406.1"/>
    <property type="molecule type" value="Genomic_DNA"/>
</dbReference>
<evidence type="ECO:0000313" key="4">
    <source>
        <dbReference type="EMBL" id="MBS8131140.1"/>
    </source>
</evidence>
<gene>
    <name evidence="1" type="ORF">JK351_04325</name>
    <name evidence="4" type="ORF">JK352_04330</name>
    <name evidence="3" type="ORF">JK353_04330</name>
    <name evidence="2" type="ORF">JK354_04330</name>
</gene>